<dbReference type="EMBL" id="QKRW01000021">
    <property type="protein sequence ID" value="RAL62962.1"/>
    <property type="molecule type" value="Genomic_DNA"/>
</dbReference>
<reference evidence="1 2" key="1">
    <citation type="submission" date="2018-06" db="EMBL/GenBank/DDBJ databases">
        <title>Genome Sequence of the Brown Rot Fungal Pathogen Monilinia fructigena.</title>
        <authorList>
            <person name="Landi L."/>
            <person name="De Miccolis Angelini R.M."/>
            <person name="Pollastro S."/>
            <person name="Abate D."/>
            <person name="Faretra F."/>
            <person name="Romanazzi G."/>
        </authorList>
    </citation>
    <scope>NUCLEOTIDE SEQUENCE [LARGE SCALE GENOMIC DNA]</scope>
    <source>
        <strain evidence="1 2">Mfrg269</strain>
    </source>
</reference>
<dbReference type="InterPro" id="IPR013726">
    <property type="entry name" value="Mitofissin"/>
</dbReference>
<keyword evidence="2" id="KW-1185">Reference proteome</keyword>
<gene>
    <name evidence="1" type="ORF">DID88_004051</name>
</gene>
<dbReference type="Proteomes" id="UP000249056">
    <property type="component" value="Unassembled WGS sequence"/>
</dbReference>
<accession>A0A395IRP6</accession>
<dbReference type="InterPro" id="IPR029058">
    <property type="entry name" value="AB_hydrolase_fold"/>
</dbReference>
<evidence type="ECO:0000313" key="1">
    <source>
        <dbReference type="EMBL" id="RAL62962.1"/>
    </source>
</evidence>
<evidence type="ECO:0008006" key="3">
    <source>
        <dbReference type="Google" id="ProtNLM"/>
    </source>
</evidence>
<protein>
    <recommendedName>
        <fullName evidence="3">DUF1748-domain-containing protein</fullName>
    </recommendedName>
</protein>
<evidence type="ECO:0000313" key="2">
    <source>
        <dbReference type="Proteomes" id="UP000249056"/>
    </source>
</evidence>
<organism evidence="1 2">
    <name type="scientific">Monilinia fructigena</name>
    <dbReference type="NCBI Taxonomy" id="38457"/>
    <lineage>
        <taxon>Eukaryota</taxon>
        <taxon>Fungi</taxon>
        <taxon>Dikarya</taxon>
        <taxon>Ascomycota</taxon>
        <taxon>Pezizomycotina</taxon>
        <taxon>Leotiomycetes</taxon>
        <taxon>Helotiales</taxon>
        <taxon>Sclerotiniaceae</taxon>
        <taxon>Monilinia</taxon>
    </lineage>
</organism>
<dbReference type="SUPFAM" id="SSF53474">
    <property type="entry name" value="alpha/beta-Hydrolases"/>
    <property type="match status" value="1"/>
</dbReference>
<dbReference type="OrthoDB" id="10260961at2759"/>
<dbReference type="PANTHER" id="PTHR42103">
    <property type="entry name" value="ALPHA/BETA-HYDROLASES SUPERFAMILY PROTEIN"/>
    <property type="match status" value="1"/>
</dbReference>
<dbReference type="PANTHER" id="PTHR42103:SF2">
    <property type="entry name" value="AB HYDROLASE-1 DOMAIN-CONTAINING PROTEIN"/>
    <property type="match status" value="1"/>
</dbReference>
<comment type="caution">
    <text evidence="1">The sequence shown here is derived from an EMBL/GenBank/DDBJ whole genome shotgun (WGS) entry which is preliminary data.</text>
</comment>
<dbReference type="AlphaFoldDB" id="A0A395IRP6"/>
<proteinExistence type="predicted"/>
<dbReference type="Pfam" id="PF08520">
    <property type="entry name" value="Mitofissin"/>
    <property type="match status" value="1"/>
</dbReference>
<sequence length="480" mass="53299">MFLNLLTFGLCGKLGKLTHYAFDAVLLSAFLAGMKRSTGLTPSLKKDITENKELNSWIEKYLGVGHQEILISTPGEFKNFNECLNSHGSSKHFYTMINAAIVAHPYAPLGGSYDDGVVDLVASTILKEGFVVGTFNFRGAGSSKGHTSWSSIPEQKDYISFLGFMVTYLHHLNVPSSSQLPLFTQSEPQLQDLTPVPSQRVLEPAYDTIPGRPMSAGSGIESFDLRPLLLLAGYSYGSLITINLEPSHLSMLNPFQQPVSGSPYADIRSRARFLATQQNEVIETAFSLLRVGNHRRAPGLEWVGDEDIRRASHDMHGSGVKRSFSVEAPLKIRRSLDKVKFVVHNGSPRRVQSYHLTATQDQDGDSNLKNVEKYSQESQDNTSDILGHDLKVAYLLVSPLPPDGMSYMEPAIFSSMPKTFERWTEKLSNICRSRDSEYGVTFRYEEIADAEHFWRSPQAAGELRGRIRGFFVGDFGVMGG</sequence>
<name>A0A395IRP6_9HELO</name>
<dbReference type="Gene3D" id="3.40.50.1820">
    <property type="entry name" value="alpha/beta hydrolase"/>
    <property type="match status" value="1"/>
</dbReference>